<dbReference type="AlphaFoldDB" id="A0A0C9XL73"/>
<name>A0A0C9XL73_9AGAM</name>
<proteinExistence type="predicted"/>
<gene>
    <name evidence="1" type="ORF">PISMIDRAFT_689057</name>
</gene>
<reference evidence="1 2" key="1">
    <citation type="submission" date="2014-04" db="EMBL/GenBank/DDBJ databases">
        <authorList>
            <consortium name="DOE Joint Genome Institute"/>
            <person name="Kuo A."/>
            <person name="Kohler A."/>
            <person name="Costa M.D."/>
            <person name="Nagy L.G."/>
            <person name="Floudas D."/>
            <person name="Copeland A."/>
            <person name="Barry K.W."/>
            <person name="Cichocki N."/>
            <person name="Veneault-Fourrey C."/>
            <person name="LaButti K."/>
            <person name="Lindquist E.A."/>
            <person name="Lipzen A."/>
            <person name="Lundell T."/>
            <person name="Morin E."/>
            <person name="Murat C."/>
            <person name="Sun H."/>
            <person name="Tunlid A."/>
            <person name="Henrissat B."/>
            <person name="Grigoriev I.V."/>
            <person name="Hibbett D.S."/>
            <person name="Martin F."/>
            <person name="Nordberg H.P."/>
            <person name="Cantor M.N."/>
            <person name="Hua S.X."/>
        </authorList>
    </citation>
    <scope>NUCLEOTIDE SEQUENCE [LARGE SCALE GENOMIC DNA]</scope>
    <source>
        <strain evidence="1 2">441</strain>
    </source>
</reference>
<dbReference type="EMBL" id="KN834027">
    <property type="protein sequence ID" value="KIK13020.1"/>
    <property type="molecule type" value="Genomic_DNA"/>
</dbReference>
<protein>
    <submittedName>
        <fullName evidence="1">Uncharacterized protein</fullName>
    </submittedName>
</protein>
<evidence type="ECO:0000313" key="1">
    <source>
        <dbReference type="EMBL" id="KIK13020.1"/>
    </source>
</evidence>
<accession>A0A0C9XL73</accession>
<dbReference type="HOGENOM" id="CLU_2639016_0_0_1"/>
<reference evidence="2" key="2">
    <citation type="submission" date="2015-01" db="EMBL/GenBank/DDBJ databases">
        <title>Evolutionary Origins and Diversification of the Mycorrhizal Mutualists.</title>
        <authorList>
            <consortium name="DOE Joint Genome Institute"/>
            <consortium name="Mycorrhizal Genomics Consortium"/>
            <person name="Kohler A."/>
            <person name="Kuo A."/>
            <person name="Nagy L.G."/>
            <person name="Floudas D."/>
            <person name="Copeland A."/>
            <person name="Barry K.W."/>
            <person name="Cichocki N."/>
            <person name="Veneault-Fourrey C."/>
            <person name="LaButti K."/>
            <person name="Lindquist E.A."/>
            <person name="Lipzen A."/>
            <person name="Lundell T."/>
            <person name="Morin E."/>
            <person name="Murat C."/>
            <person name="Riley R."/>
            <person name="Ohm R."/>
            <person name="Sun H."/>
            <person name="Tunlid A."/>
            <person name="Henrissat B."/>
            <person name="Grigoriev I.V."/>
            <person name="Hibbett D.S."/>
            <person name="Martin F."/>
        </authorList>
    </citation>
    <scope>NUCLEOTIDE SEQUENCE [LARGE SCALE GENOMIC DNA]</scope>
    <source>
        <strain evidence="2">441</strain>
    </source>
</reference>
<evidence type="ECO:0000313" key="2">
    <source>
        <dbReference type="Proteomes" id="UP000054018"/>
    </source>
</evidence>
<keyword evidence="2" id="KW-1185">Reference proteome</keyword>
<dbReference type="Proteomes" id="UP000054018">
    <property type="component" value="Unassembled WGS sequence"/>
</dbReference>
<sequence>MGDPLLDQDDIGIRPYVDRYDGKLGRQNTGAKDYNWSRRWGENGGYKTGNTEVFLLPHISDAVLAINESWLPLYPGS</sequence>
<organism evidence="1 2">
    <name type="scientific">Pisolithus microcarpus 441</name>
    <dbReference type="NCBI Taxonomy" id="765257"/>
    <lineage>
        <taxon>Eukaryota</taxon>
        <taxon>Fungi</taxon>
        <taxon>Dikarya</taxon>
        <taxon>Basidiomycota</taxon>
        <taxon>Agaricomycotina</taxon>
        <taxon>Agaricomycetes</taxon>
        <taxon>Agaricomycetidae</taxon>
        <taxon>Boletales</taxon>
        <taxon>Sclerodermatineae</taxon>
        <taxon>Pisolithaceae</taxon>
        <taxon>Pisolithus</taxon>
    </lineage>
</organism>